<evidence type="ECO:0000313" key="3">
    <source>
        <dbReference type="Proteomes" id="UP001190700"/>
    </source>
</evidence>
<keyword evidence="3" id="KW-1185">Reference proteome</keyword>
<protein>
    <submittedName>
        <fullName evidence="2">Uncharacterized protein</fullName>
    </submittedName>
</protein>
<dbReference type="AlphaFoldDB" id="A0AAE0GUP8"/>
<organism evidence="2 3">
    <name type="scientific">Cymbomonas tetramitiformis</name>
    <dbReference type="NCBI Taxonomy" id="36881"/>
    <lineage>
        <taxon>Eukaryota</taxon>
        <taxon>Viridiplantae</taxon>
        <taxon>Chlorophyta</taxon>
        <taxon>Pyramimonadophyceae</taxon>
        <taxon>Pyramimonadales</taxon>
        <taxon>Pyramimonadaceae</taxon>
        <taxon>Cymbomonas</taxon>
    </lineage>
</organism>
<name>A0AAE0GUP8_9CHLO</name>
<feature type="region of interest" description="Disordered" evidence="1">
    <location>
        <begin position="1"/>
        <end position="111"/>
    </location>
</feature>
<sequence>MGKGAGCGSSKSYGEAAITQEAREGTPPPLGGWTVAGDNRAAPPAGPARSTSPETEQEEAKPSAGDFQPQTGIAHHPSMAAQNPMVGQNPMAAPGCHSDNTSALRHLGVRG</sequence>
<gene>
    <name evidence="2" type="ORF">CYMTET_7610</name>
</gene>
<evidence type="ECO:0000256" key="1">
    <source>
        <dbReference type="SAM" id="MobiDB-lite"/>
    </source>
</evidence>
<proteinExistence type="predicted"/>
<dbReference type="EMBL" id="LGRX02002159">
    <property type="protein sequence ID" value="KAK3284754.1"/>
    <property type="molecule type" value="Genomic_DNA"/>
</dbReference>
<dbReference type="Proteomes" id="UP001190700">
    <property type="component" value="Unassembled WGS sequence"/>
</dbReference>
<comment type="caution">
    <text evidence="2">The sequence shown here is derived from an EMBL/GenBank/DDBJ whole genome shotgun (WGS) entry which is preliminary data.</text>
</comment>
<evidence type="ECO:0000313" key="2">
    <source>
        <dbReference type="EMBL" id="KAK3284754.1"/>
    </source>
</evidence>
<reference evidence="2 3" key="1">
    <citation type="journal article" date="2015" name="Genome Biol. Evol.">
        <title>Comparative Genomics of a Bacterivorous Green Alga Reveals Evolutionary Causalities and Consequences of Phago-Mixotrophic Mode of Nutrition.</title>
        <authorList>
            <person name="Burns J.A."/>
            <person name="Paasch A."/>
            <person name="Narechania A."/>
            <person name="Kim E."/>
        </authorList>
    </citation>
    <scope>NUCLEOTIDE SEQUENCE [LARGE SCALE GENOMIC DNA]</scope>
    <source>
        <strain evidence="2 3">PLY_AMNH</strain>
    </source>
</reference>
<accession>A0AAE0GUP8</accession>